<dbReference type="InterPro" id="IPR003604">
    <property type="entry name" value="Matrin/U1-like-C_Znf_C2H2"/>
</dbReference>
<feature type="domain" description="C2H2-type" evidence="8">
    <location>
        <begin position="442"/>
        <end position="464"/>
    </location>
</feature>
<dbReference type="SMART" id="SM00451">
    <property type="entry name" value="ZnF_U1"/>
    <property type="match status" value="1"/>
</dbReference>
<evidence type="ECO:0000256" key="1">
    <source>
        <dbReference type="ARBA" id="ARBA00004123"/>
    </source>
</evidence>
<feature type="compositionally biased region" description="Polar residues" evidence="7">
    <location>
        <begin position="56"/>
        <end position="80"/>
    </location>
</feature>
<keyword evidence="10" id="KW-1185">Reference proteome</keyword>
<evidence type="ECO:0000259" key="8">
    <source>
        <dbReference type="PROSITE" id="PS00028"/>
    </source>
</evidence>
<gene>
    <name evidence="9" type="ORF">NP493_958g00029</name>
</gene>
<dbReference type="GO" id="GO:0005634">
    <property type="term" value="C:nucleus"/>
    <property type="evidence" value="ECO:0007669"/>
    <property type="project" value="UniProtKB-SubCell"/>
</dbReference>
<keyword evidence="4" id="KW-0863">Zinc-finger</keyword>
<keyword evidence="3" id="KW-0677">Repeat</keyword>
<evidence type="ECO:0000256" key="6">
    <source>
        <dbReference type="ARBA" id="ARBA00023242"/>
    </source>
</evidence>
<comment type="caution">
    <text evidence="9">The sequence shown here is derived from an EMBL/GenBank/DDBJ whole genome shotgun (WGS) entry which is preliminary data.</text>
</comment>
<keyword evidence="5" id="KW-0862">Zinc</keyword>
<dbReference type="InterPro" id="IPR036236">
    <property type="entry name" value="Znf_C2H2_sf"/>
</dbReference>
<dbReference type="PANTHER" id="PTHR23067">
    <property type="entry name" value="DOUBLE-STRANDED RNA-BINDING ZINC FINGER PROTEIN"/>
    <property type="match status" value="1"/>
</dbReference>
<protein>
    <recommendedName>
        <fullName evidence="8">C2H2-type domain-containing protein</fullName>
    </recommendedName>
</protein>
<dbReference type="EMBL" id="JAODUO010000957">
    <property type="protein sequence ID" value="KAK2172477.1"/>
    <property type="molecule type" value="Genomic_DNA"/>
</dbReference>
<evidence type="ECO:0000256" key="7">
    <source>
        <dbReference type="SAM" id="MobiDB-lite"/>
    </source>
</evidence>
<dbReference type="InterPro" id="IPR051845">
    <property type="entry name" value="Znf385"/>
</dbReference>
<evidence type="ECO:0000256" key="5">
    <source>
        <dbReference type="ARBA" id="ARBA00022833"/>
    </source>
</evidence>
<accession>A0AAD9NJD5</accession>
<keyword evidence="6" id="KW-0539">Nucleus</keyword>
<dbReference type="SUPFAM" id="SSF57667">
    <property type="entry name" value="beta-beta-alpha zinc fingers"/>
    <property type="match status" value="1"/>
</dbReference>
<dbReference type="PROSITE" id="PS00028">
    <property type="entry name" value="ZINC_FINGER_C2H2_1"/>
    <property type="match status" value="1"/>
</dbReference>
<evidence type="ECO:0000256" key="3">
    <source>
        <dbReference type="ARBA" id="ARBA00022737"/>
    </source>
</evidence>
<feature type="compositionally biased region" description="Basic and acidic residues" evidence="7">
    <location>
        <begin position="37"/>
        <end position="55"/>
    </location>
</feature>
<evidence type="ECO:0000313" key="9">
    <source>
        <dbReference type="EMBL" id="KAK2172477.1"/>
    </source>
</evidence>
<sequence length="547" mass="57595">MHSFFSGKDTCATTETDTTATATNIECEASLAVQTSTDKDSPEPDEAASHEHNGKEQSNSSPLPHQFTTATTRSTESADGQNTTQSSSQQNSDTKTDSGANSGGREKHRRENAYSSSGDYSRQVSVWRGNQGKNNRYTSGWGKTNTRGYNGIGANRDVDVVHSKTPSAGFFMHSMMQLQHQYQTYGAAAGRLADRSSLLGIDGSSQDIASPLTGLPSPCLPLSPPVAPYAPQQFAPSAAALMPYTPSANLINPTSASGLLTPSLMSASTGSPGVYPSTAGTLPTAHGMAMLGYSNGLSGGLYAGNAVGGLNMYYKNSLAAHPPNIASNGTRLLSNGLGAFYGNELTYGSGAAVDGVCNGQQGAAEVNEMTMYYHTNKATPAPGGGGQHSVLYQSSVSIPGGSTDYAMSGQSSVTNDDPVSKAVMDNIMGRLSRKRKTTEITCTVCDITFNSDAQATEHFRGTRHIKRAKSAEKDETQHAGQMHQTAVKWRGAEQSSPSKGPGWQEVGGYKVGWLHCKTCDISVPSSTQLQRHGTKKKTPPPWAPPAL</sequence>
<dbReference type="Pfam" id="PF12874">
    <property type="entry name" value="zf-met"/>
    <property type="match status" value="2"/>
</dbReference>
<keyword evidence="2" id="KW-0479">Metal-binding</keyword>
<evidence type="ECO:0000313" key="10">
    <source>
        <dbReference type="Proteomes" id="UP001209878"/>
    </source>
</evidence>
<reference evidence="9" key="1">
    <citation type="journal article" date="2023" name="Mol. Biol. Evol.">
        <title>Third-Generation Sequencing Reveals the Adaptive Role of the Epigenome in Three Deep-Sea Polychaetes.</title>
        <authorList>
            <person name="Perez M."/>
            <person name="Aroh O."/>
            <person name="Sun Y."/>
            <person name="Lan Y."/>
            <person name="Juniper S.K."/>
            <person name="Young C.R."/>
            <person name="Angers B."/>
            <person name="Qian P.Y."/>
        </authorList>
    </citation>
    <scope>NUCLEOTIDE SEQUENCE</scope>
    <source>
        <strain evidence="9">R07B-5</strain>
    </source>
</reference>
<dbReference type="Gene3D" id="3.30.160.60">
    <property type="entry name" value="Classic Zinc Finger"/>
    <property type="match status" value="1"/>
</dbReference>
<organism evidence="9 10">
    <name type="scientific">Ridgeia piscesae</name>
    <name type="common">Tubeworm</name>
    <dbReference type="NCBI Taxonomy" id="27915"/>
    <lineage>
        <taxon>Eukaryota</taxon>
        <taxon>Metazoa</taxon>
        <taxon>Spiralia</taxon>
        <taxon>Lophotrochozoa</taxon>
        <taxon>Annelida</taxon>
        <taxon>Polychaeta</taxon>
        <taxon>Sedentaria</taxon>
        <taxon>Canalipalpata</taxon>
        <taxon>Sabellida</taxon>
        <taxon>Siboglinidae</taxon>
        <taxon>Ridgeia</taxon>
    </lineage>
</organism>
<dbReference type="PANTHER" id="PTHR23067:SF14">
    <property type="entry name" value="C2H2-TYPE DOMAIN-CONTAINING PROTEIN"/>
    <property type="match status" value="1"/>
</dbReference>
<proteinExistence type="predicted"/>
<feature type="compositionally biased region" description="Low complexity" evidence="7">
    <location>
        <begin position="81"/>
        <end position="93"/>
    </location>
</feature>
<feature type="region of interest" description="Disordered" evidence="7">
    <location>
        <begin position="24"/>
        <end position="122"/>
    </location>
</feature>
<dbReference type="InterPro" id="IPR013087">
    <property type="entry name" value="Znf_C2H2_type"/>
</dbReference>
<feature type="compositionally biased region" description="Polar residues" evidence="7">
    <location>
        <begin position="113"/>
        <end position="122"/>
    </location>
</feature>
<dbReference type="GO" id="GO:0003676">
    <property type="term" value="F:nucleic acid binding"/>
    <property type="evidence" value="ECO:0007669"/>
    <property type="project" value="InterPro"/>
</dbReference>
<feature type="region of interest" description="Disordered" evidence="7">
    <location>
        <begin position="468"/>
        <end position="504"/>
    </location>
</feature>
<evidence type="ECO:0000256" key="2">
    <source>
        <dbReference type="ARBA" id="ARBA00022723"/>
    </source>
</evidence>
<dbReference type="Proteomes" id="UP001209878">
    <property type="component" value="Unassembled WGS sequence"/>
</dbReference>
<evidence type="ECO:0000256" key="4">
    <source>
        <dbReference type="ARBA" id="ARBA00022771"/>
    </source>
</evidence>
<feature type="region of interest" description="Disordered" evidence="7">
    <location>
        <begin position="525"/>
        <end position="547"/>
    </location>
</feature>
<dbReference type="GO" id="GO:0008270">
    <property type="term" value="F:zinc ion binding"/>
    <property type="evidence" value="ECO:0007669"/>
    <property type="project" value="UniProtKB-KW"/>
</dbReference>
<dbReference type="AlphaFoldDB" id="A0AAD9NJD5"/>
<name>A0AAD9NJD5_RIDPI</name>
<comment type="subcellular location">
    <subcellularLocation>
        <location evidence="1">Nucleus</location>
    </subcellularLocation>
</comment>